<dbReference type="Gene3D" id="1.20.144.10">
    <property type="entry name" value="Phosphatidic acid phosphatase type 2/haloperoxidase"/>
    <property type="match status" value="1"/>
</dbReference>
<feature type="signal peptide" evidence="2">
    <location>
        <begin position="1"/>
        <end position="18"/>
    </location>
</feature>
<dbReference type="PIRSF" id="PIRSF000897">
    <property type="entry name" value="Acid_Ptase_ClsA"/>
    <property type="match status" value="1"/>
</dbReference>
<keyword evidence="1" id="KW-0378">Hydrolase</keyword>
<protein>
    <recommendedName>
        <fullName evidence="1">Acid phosphatase</fullName>
        <ecNumber evidence="1">3.1.3.2</ecNumber>
    </recommendedName>
</protein>
<dbReference type="InterPro" id="IPR001011">
    <property type="entry name" value="Acid_Pase_classA_bac"/>
</dbReference>
<dbReference type="SUPFAM" id="SSF48317">
    <property type="entry name" value="Acid phosphatase/Vanadium-dependent haloperoxidase"/>
    <property type="match status" value="1"/>
</dbReference>
<name>A0A4Y9EQ16_9SPHN</name>
<keyword evidence="5" id="KW-1185">Reference proteome</keyword>
<organism evidence="4 5">
    <name type="scientific">Glacieibacterium arshaanense</name>
    <dbReference type="NCBI Taxonomy" id="2511025"/>
    <lineage>
        <taxon>Bacteria</taxon>
        <taxon>Pseudomonadati</taxon>
        <taxon>Pseudomonadota</taxon>
        <taxon>Alphaproteobacteria</taxon>
        <taxon>Sphingomonadales</taxon>
        <taxon>Sphingosinicellaceae</taxon>
        <taxon>Glacieibacterium</taxon>
    </lineage>
</organism>
<comment type="similarity">
    <text evidence="1">Belongs to the class A bacterial acid phosphatase family.</text>
</comment>
<gene>
    <name evidence="4" type="ORF">EUV02_00395</name>
</gene>
<dbReference type="InterPro" id="IPR036938">
    <property type="entry name" value="PAP2/HPO_sf"/>
</dbReference>
<feature type="domain" description="Phosphatidic acid phosphatase type 2/haloperoxidase" evidence="3">
    <location>
        <begin position="120"/>
        <end position="235"/>
    </location>
</feature>
<dbReference type="GO" id="GO:0003993">
    <property type="term" value="F:acid phosphatase activity"/>
    <property type="evidence" value="ECO:0007669"/>
    <property type="project" value="UniProtKB-EC"/>
</dbReference>
<dbReference type="RefSeq" id="WP_135244266.1">
    <property type="nucleotide sequence ID" value="NZ_SIHO01000001.1"/>
</dbReference>
<sequence length="262" mass="26950">MRIAYALPLLLLATGAVAKTPAPPPESSAKLTAAEAPKMPPGYLAGQPPVDILKLLPPPPAPNSAGDVADRATYAASALGIDGPAWKAAQTQLSPPDAQFIGTLACAMGVKLSRETTPATLGLLFRSFTDFVPPMNVAKDKYMRPRPFTTDDGPACDPKVAKGEGAKLGPSYPSGHSGIGWLIALVLGDAAPAKATALREWGADVGQHRIDCRVHWTSDVAGGKILAVAVYDRIAATPAYQADVKKAAAELAAAPALTCPAS</sequence>
<proteinExistence type="inferred from homology"/>
<dbReference type="OrthoDB" id="9805301at2"/>
<evidence type="ECO:0000259" key="3">
    <source>
        <dbReference type="SMART" id="SM00014"/>
    </source>
</evidence>
<dbReference type="PRINTS" id="PR00483">
    <property type="entry name" value="BACPHPHTASE"/>
</dbReference>
<dbReference type="EMBL" id="SIHO01000001">
    <property type="protein sequence ID" value="TFU05542.1"/>
    <property type="molecule type" value="Genomic_DNA"/>
</dbReference>
<comment type="catalytic activity">
    <reaction evidence="1">
        <text>a phosphate monoester + H2O = an alcohol + phosphate</text>
        <dbReference type="Rhea" id="RHEA:15017"/>
        <dbReference type="ChEBI" id="CHEBI:15377"/>
        <dbReference type="ChEBI" id="CHEBI:30879"/>
        <dbReference type="ChEBI" id="CHEBI:43474"/>
        <dbReference type="ChEBI" id="CHEBI:67140"/>
        <dbReference type="EC" id="3.1.3.2"/>
    </reaction>
</comment>
<feature type="chain" id="PRO_5021276853" description="Acid phosphatase" evidence="2">
    <location>
        <begin position="19"/>
        <end position="262"/>
    </location>
</feature>
<evidence type="ECO:0000313" key="5">
    <source>
        <dbReference type="Proteomes" id="UP000297737"/>
    </source>
</evidence>
<dbReference type="Proteomes" id="UP000297737">
    <property type="component" value="Unassembled WGS sequence"/>
</dbReference>
<keyword evidence="2" id="KW-0732">Signal</keyword>
<evidence type="ECO:0000256" key="1">
    <source>
        <dbReference type="PIRNR" id="PIRNR000897"/>
    </source>
</evidence>
<evidence type="ECO:0000256" key="2">
    <source>
        <dbReference type="SAM" id="SignalP"/>
    </source>
</evidence>
<comment type="caution">
    <text evidence="4">The sequence shown here is derived from an EMBL/GenBank/DDBJ whole genome shotgun (WGS) entry which is preliminary data.</text>
</comment>
<dbReference type="SMART" id="SM00014">
    <property type="entry name" value="acidPPc"/>
    <property type="match status" value="1"/>
</dbReference>
<dbReference type="InterPro" id="IPR000326">
    <property type="entry name" value="PAP2/HPO"/>
</dbReference>
<reference evidence="4 5" key="1">
    <citation type="submission" date="2019-02" db="EMBL/GenBank/DDBJ databases">
        <title>Polymorphobacter sp. isolated from the lake at the Tibet of China.</title>
        <authorList>
            <person name="Li A."/>
        </authorList>
    </citation>
    <scope>NUCLEOTIDE SEQUENCE [LARGE SCALE GENOMIC DNA]</scope>
    <source>
        <strain evidence="4 5">DJ1R-1</strain>
    </source>
</reference>
<dbReference type="Pfam" id="PF01569">
    <property type="entry name" value="PAP2"/>
    <property type="match status" value="1"/>
</dbReference>
<accession>A0A4Y9EQ16</accession>
<dbReference type="AlphaFoldDB" id="A0A4Y9EQ16"/>
<dbReference type="GO" id="GO:0030288">
    <property type="term" value="C:outer membrane-bounded periplasmic space"/>
    <property type="evidence" value="ECO:0007669"/>
    <property type="project" value="InterPro"/>
</dbReference>
<evidence type="ECO:0000313" key="4">
    <source>
        <dbReference type="EMBL" id="TFU05542.1"/>
    </source>
</evidence>
<dbReference type="EC" id="3.1.3.2" evidence="1"/>